<accession>A0A1T5EBI9</accession>
<dbReference type="EMBL" id="FUYR01000003">
    <property type="protein sequence ID" value="SKB81190.1"/>
    <property type="molecule type" value="Genomic_DNA"/>
</dbReference>
<dbReference type="Proteomes" id="UP000189981">
    <property type="component" value="Unassembled WGS sequence"/>
</dbReference>
<proteinExistence type="predicted"/>
<name>A0A1T5EBI9_9SPHI</name>
<evidence type="ECO:0000313" key="3">
    <source>
        <dbReference type="Proteomes" id="UP000189981"/>
    </source>
</evidence>
<evidence type="ECO:0000256" key="1">
    <source>
        <dbReference type="SAM" id="MobiDB-lite"/>
    </source>
</evidence>
<dbReference type="STRING" id="572036.SAMN05661099_2858"/>
<evidence type="ECO:0000313" key="2">
    <source>
        <dbReference type="EMBL" id="SKB81190.1"/>
    </source>
</evidence>
<keyword evidence="3" id="KW-1185">Reference proteome</keyword>
<feature type="compositionally biased region" description="Low complexity" evidence="1">
    <location>
        <begin position="19"/>
        <end position="29"/>
    </location>
</feature>
<dbReference type="AlphaFoldDB" id="A0A1T5EBI9"/>
<gene>
    <name evidence="2" type="ORF">SAMN05661099_2858</name>
</gene>
<sequence>MAVEWPSSFALGQKNQNPTAASAASEATTEARVVQSARAEADKNVNGDSVVWLKKRTHRLAGVEVLACGPRCVGLQLPFFQGELSASSAD</sequence>
<organism evidence="2 3">
    <name type="scientific">Daejeonella lutea</name>
    <dbReference type="NCBI Taxonomy" id="572036"/>
    <lineage>
        <taxon>Bacteria</taxon>
        <taxon>Pseudomonadati</taxon>
        <taxon>Bacteroidota</taxon>
        <taxon>Sphingobacteriia</taxon>
        <taxon>Sphingobacteriales</taxon>
        <taxon>Sphingobacteriaceae</taxon>
        <taxon>Daejeonella</taxon>
    </lineage>
</organism>
<reference evidence="3" key="1">
    <citation type="submission" date="2017-02" db="EMBL/GenBank/DDBJ databases">
        <authorList>
            <person name="Varghese N."/>
            <person name="Submissions S."/>
        </authorList>
    </citation>
    <scope>NUCLEOTIDE SEQUENCE [LARGE SCALE GENOMIC DNA]</scope>
    <source>
        <strain evidence="3">DSM 22385</strain>
    </source>
</reference>
<feature type="region of interest" description="Disordered" evidence="1">
    <location>
        <begin position="1"/>
        <end position="29"/>
    </location>
</feature>
<protein>
    <submittedName>
        <fullName evidence="2">Uncharacterized protein</fullName>
    </submittedName>
</protein>